<dbReference type="RefSeq" id="WP_167314153.1">
    <property type="nucleotide sequence ID" value="NZ_CP050266.1"/>
</dbReference>
<dbReference type="Proteomes" id="UP000501408">
    <property type="component" value="Chromosome 1"/>
</dbReference>
<dbReference type="Pfam" id="PF11060">
    <property type="entry name" value="DUF2861"/>
    <property type="match status" value="1"/>
</dbReference>
<keyword evidence="3" id="KW-1185">Reference proteome</keyword>
<protein>
    <submittedName>
        <fullName evidence="2">DUF2861 family protein</fullName>
    </submittedName>
</protein>
<gene>
    <name evidence="2" type="ORF">HBA18_04640</name>
</gene>
<evidence type="ECO:0000313" key="3">
    <source>
        <dbReference type="Proteomes" id="UP000501408"/>
    </source>
</evidence>
<feature type="chain" id="PRO_5047112755" evidence="1">
    <location>
        <begin position="22"/>
        <end position="292"/>
    </location>
</feature>
<reference evidence="2 3" key="1">
    <citation type="submission" date="2020-03" db="EMBL/GenBank/DDBJ databases">
        <title>Genome mining reveals the biosynthetic pathways of PHA and ectoines of the halophilic strain Salinivibrio costicola M318 isolated from fermented shrimp paste.</title>
        <authorList>
            <person name="Doan T.V."/>
            <person name="Tran L.T."/>
            <person name="Trieu T.A."/>
            <person name="Nguyen Q.V."/>
            <person name="Quach T.N."/>
            <person name="Phi T.Q."/>
            <person name="Kumar S."/>
        </authorList>
    </citation>
    <scope>NUCLEOTIDE SEQUENCE [LARGE SCALE GENOMIC DNA]</scope>
    <source>
        <strain evidence="2 3">M318</strain>
    </source>
</reference>
<dbReference type="EMBL" id="CP050266">
    <property type="protein sequence ID" value="QIR05713.1"/>
    <property type="molecule type" value="Genomic_DNA"/>
</dbReference>
<sequence>MMWHRIGIAALWGLTSISAQAEQSWFTDTPMREAYQALLVEQPTLAWQELMFALTQAPVDESHWAALKHAIINQTDCGQRLTEPNGKGLPHGLTISFVRRAGASSLGYEIKLSAEQVANTTRVTLMDPSGQMVLSATLTAQASYQEIESGQLFTQVDPGVYELKLGNQHYSLVIYGLPRRPWVQLTGHPDMQLAIDLPTTPQSCAPATAYWLWLDDAYRWVDQAPIYASGRTAEGALPVKVDLPTSPPATASHLSATVSHFEYQGAIKVSYVERLALPLPNAVVRTDAVNSE</sequence>
<accession>A0ABX6K2C3</accession>
<evidence type="ECO:0000256" key="1">
    <source>
        <dbReference type="SAM" id="SignalP"/>
    </source>
</evidence>
<name>A0ABX6K2C3_SALCS</name>
<proteinExistence type="predicted"/>
<keyword evidence="1" id="KW-0732">Signal</keyword>
<dbReference type="InterPro" id="IPR021290">
    <property type="entry name" value="DUF2861"/>
</dbReference>
<feature type="signal peptide" evidence="1">
    <location>
        <begin position="1"/>
        <end position="21"/>
    </location>
</feature>
<organism evidence="2 3">
    <name type="scientific">Salinivibrio costicola</name>
    <name type="common">Vibrio costicola</name>
    <dbReference type="NCBI Taxonomy" id="51367"/>
    <lineage>
        <taxon>Bacteria</taxon>
        <taxon>Pseudomonadati</taxon>
        <taxon>Pseudomonadota</taxon>
        <taxon>Gammaproteobacteria</taxon>
        <taxon>Vibrionales</taxon>
        <taxon>Vibrionaceae</taxon>
        <taxon>Salinivibrio</taxon>
    </lineage>
</organism>
<evidence type="ECO:0000313" key="2">
    <source>
        <dbReference type="EMBL" id="QIR05713.1"/>
    </source>
</evidence>